<gene>
    <name evidence="1" type="ORF">B0H17DRAFT_1147120</name>
</gene>
<evidence type="ECO:0000313" key="1">
    <source>
        <dbReference type="EMBL" id="KAJ7653404.1"/>
    </source>
</evidence>
<proteinExistence type="predicted"/>
<evidence type="ECO:0000313" key="2">
    <source>
        <dbReference type="Proteomes" id="UP001221757"/>
    </source>
</evidence>
<dbReference type="AlphaFoldDB" id="A0AAD7CMG4"/>
<organism evidence="1 2">
    <name type="scientific">Mycena rosella</name>
    <name type="common">Pink bonnet</name>
    <name type="synonym">Agaricus rosellus</name>
    <dbReference type="NCBI Taxonomy" id="1033263"/>
    <lineage>
        <taxon>Eukaryota</taxon>
        <taxon>Fungi</taxon>
        <taxon>Dikarya</taxon>
        <taxon>Basidiomycota</taxon>
        <taxon>Agaricomycotina</taxon>
        <taxon>Agaricomycetes</taxon>
        <taxon>Agaricomycetidae</taxon>
        <taxon>Agaricales</taxon>
        <taxon>Marasmiineae</taxon>
        <taxon>Mycenaceae</taxon>
        <taxon>Mycena</taxon>
    </lineage>
</organism>
<accession>A0AAD7CMG4</accession>
<dbReference type="Proteomes" id="UP001221757">
    <property type="component" value="Unassembled WGS sequence"/>
</dbReference>
<keyword evidence="2" id="KW-1185">Reference proteome</keyword>
<comment type="caution">
    <text evidence="1">The sequence shown here is derived from an EMBL/GenBank/DDBJ whole genome shotgun (WGS) entry which is preliminary data.</text>
</comment>
<reference evidence="1" key="1">
    <citation type="submission" date="2023-03" db="EMBL/GenBank/DDBJ databases">
        <title>Massive genome expansion in bonnet fungi (Mycena s.s.) driven by repeated elements and novel gene families across ecological guilds.</title>
        <authorList>
            <consortium name="Lawrence Berkeley National Laboratory"/>
            <person name="Harder C.B."/>
            <person name="Miyauchi S."/>
            <person name="Viragh M."/>
            <person name="Kuo A."/>
            <person name="Thoen E."/>
            <person name="Andreopoulos B."/>
            <person name="Lu D."/>
            <person name="Skrede I."/>
            <person name="Drula E."/>
            <person name="Henrissat B."/>
            <person name="Morin E."/>
            <person name="Kohler A."/>
            <person name="Barry K."/>
            <person name="LaButti K."/>
            <person name="Morin E."/>
            <person name="Salamov A."/>
            <person name="Lipzen A."/>
            <person name="Mereny Z."/>
            <person name="Hegedus B."/>
            <person name="Baldrian P."/>
            <person name="Stursova M."/>
            <person name="Weitz H."/>
            <person name="Taylor A."/>
            <person name="Grigoriev I.V."/>
            <person name="Nagy L.G."/>
            <person name="Martin F."/>
            <person name="Kauserud H."/>
        </authorList>
    </citation>
    <scope>NUCLEOTIDE SEQUENCE</scope>
    <source>
        <strain evidence="1">CBHHK067</strain>
    </source>
</reference>
<sequence>MRIDARSLLRTRNRNPDARELRVPGRYINIGIWRYIPDFLSRWRQDGDSWRETRELREHSFWTPICARTRWTPREEGSDIEKAVRREDRRRISERITQRFERSDGINKTVMADIVPGPRSSCDALGYLGHGEINYMFQMTEISPVTSKWLSWFKASLELRVLHLGFCTASSGAKRT</sequence>
<protein>
    <submittedName>
        <fullName evidence="1">Uncharacterized protein</fullName>
    </submittedName>
</protein>
<name>A0AAD7CMG4_MYCRO</name>
<dbReference type="EMBL" id="JARKIE010000336">
    <property type="protein sequence ID" value="KAJ7653404.1"/>
    <property type="molecule type" value="Genomic_DNA"/>
</dbReference>